<dbReference type="GO" id="GO:0016746">
    <property type="term" value="F:acyltransferase activity"/>
    <property type="evidence" value="ECO:0007669"/>
    <property type="project" value="InterPro"/>
</dbReference>
<keyword evidence="3" id="KW-1185">Reference proteome</keyword>
<dbReference type="SMART" id="SM00563">
    <property type="entry name" value="PlsC"/>
    <property type="match status" value="1"/>
</dbReference>
<feature type="domain" description="Phospholipid/glycerol acyltransferase" evidence="1">
    <location>
        <begin position="91"/>
        <end position="207"/>
    </location>
</feature>
<comment type="caution">
    <text evidence="2">The sequence shown here is derived from an EMBL/GenBank/DDBJ whole genome shotgun (WGS) entry which is preliminary data.</text>
</comment>
<dbReference type="SUPFAM" id="SSF69593">
    <property type="entry name" value="Glycerol-3-phosphate (1)-acyltransferase"/>
    <property type="match status" value="1"/>
</dbReference>
<dbReference type="AlphaFoldDB" id="H1DES7"/>
<dbReference type="STRING" id="742817.HMPREF9449_00763"/>
<dbReference type="Proteomes" id="UP000004892">
    <property type="component" value="Unassembled WGS sequence"/>
</dbReference>
<gene>
    <name evidence="2" type="ORF">HMPREF9449_00763</name>
</gene>
<name>H1DES7_9BACT</name>
<accession>H1DES7</accession>
<proteinExistence type="predicted"/>
<dbReference type="RefSeq" id="WP_009135911.1">
    <property type="nucleotide sequence ID" value="NZ_JH594596.1"/>
</dbReference>
<dbReference type="EMBL" id="ADMC01000010">
    <property type="protein sequence ID" value="EHP49569.1"/>
    <property type="molecule type" value="Genomic_DNA"/>
</dbReference>
<dbReference type="InterPro" id="IPR002123">
    <property type="entry name" value="Plipid/glycerol_acylTrfase"/>
</dbReference>
<organism evidence="2 3">
    <name type="scientific">Odoribacter laneus YIT 12061</name>
    <dbReference type="NCBI Taxonomy" id="742817"/>
    <lineage>
        <taxon>Bacteria</taxon>
        <taxon>Pseudomonadati</taxon>
        <taxon>Bacteroidota</taxon>
        <taxon>Bacteroidia</taxon>
        <taxon>Bacteroidales</taxon>
        <taxon>Odoribacteraceae</taxon>
        <taxon>Odoribacter</taxon>
    </lineage>
</organism>
<dbReference type="Pfam" id="PF19576">
    <property type="entry name" value="Acyltransf_2"/>
    <property type="match status" value="1"/>
</dbReference>
<evidence type="ECO:0000313" key="2">
    <source>
        <dbReference type="EMBL" id="EHP49569.1"/>
    </source>
</evidence>
<evidence type="ECO:0000313" key="3">
    <source>
        <dbReference type="Proteomes" id="UP000004892"/>
    </source>
</evidence>
<dbReference type="eggNOG" id="COG0204">
    <property type="taxonomic scope" value="Bacteria"/>
</dbReference>
<sequence length="278" mass="31872">MNQTPEVRNDTLKPIHLKEVFSSKNPRLARCIPGFIYSWLKGVVCLNEINDFISKHGERKGIDFADAVMEYLELSVDVKGIENLPAPGKRCIFVSNHPLGGPDGIALISFLGKYYPALKFPVNDILLNLRNLHSIFLPVNKHGNMSREAVKAIQDAYASDNQMIMFPAGLCSRKKHGRIQDLTWQKNFIVEAVKYQRDIVPIFISGQNSNFFYNLSNFRKKIGLKVNIEMIWLPKEAYKKKGERLVFKIGKPIPWQSLDKSRKPLEWAAFIKDIVYHL</sequence>
<dbReference type="GeneID" id="98068380"/>
<reference evidence="2 3" key="1">
    <citation type="submission" date="2012-01" db="EMBL/GenBank/DDBJ databases">
        <title>The Genome Sequence of Odoribacter laneus YIT 12061.</title>
        <authorList>
            <consortium name="The Broad Institute Genome Sequencing Platform"/>
            <person name="Earl A."/>
            <person name="Ward D."/>
            <person name="Feldgarden M."/>
            <person name="Gevers D."/>
            <person name="Morotomi M."/>
            <person name="Young S.K."/>
            <person name="Zeng Q."/>
            <person name="Gargeya S."/>
            <person name="Fitzgerald M."/>
            <person name="Haas B."/>
            <person name="Abouelleil A."/>
            <person name="Alvarado L."/>
            <person name="Arachchi H.M."/>
            <person name="Berlin A."/>
            <person name="Chapman S.B."/>
            <person name="Gearin G."/>
            <person name="Goldberg J."/>
            <person name="Griggs A."/>
            <person name="Gujja S."/>
            <person name="Hansen M."/>
            <person name="Heiman D."/>
            <person name="Howarth C."/>
            <person name="Larimer J."/>
            <person name="Lui A."/>
            <person name="MacDonald P.J.P."/>
            <person name="McCowen C."/>
            <person name="Montmayeur A."/>
            <person name="Murphy C."/>
            <person name="Neiman D."/>
            <person name="Pearson M."/>
            <person name="Priest M."/>
            <person name="Roberts A."/>
            <person name="Saif S."/>
            <person name="Shea T."/>
            <person name="Sisk P."/>
            <person name="Stolte C."/>
            <person name="Sykes S."/>
            <person name="Wortman J."/>
            <person name="Nusbaum C."/>
            <person name="Birren B."/>
        </authorList>
    </citation>
    <scope>NUCLEOTIDE SEQUENCE [LARGE SCALE GENOMIC DNA]</scope>
    <source>
        <strain evidence="2 3">YIT 12061</strain>
    </source>
</reference>
<dbReference type="InterPro" id="IPR045746">
    <property type="entry name" value="ACT14924-like_Acyltransf_dom"/>
</dbReference>
<protein>
    <recommendedName>
        <fullName evidence="1">Phospholipid/glycerol acyltransferase domain-containing protein</fullName>
    </recommendedName>
</protein>
<dbReference type="PATRIC" id="fig|742817.3.peg.814"/>
<dbReference type="HOGENOM" id="CLU_067500_1_0_10"/>
<evidence type="ECO:0000259" key="1">
    <source>
        <dbReference type="SMART" id="SM00563"/>
    </source>
</evidence>